<dbReference type="PANTHER" id="PTHR33217:SF8">
    <property type="entry name" value="MUTATOR FAMILY TRANSPOSASE"/>
    <property type="match status" value="1"/>
</dbReference>
<dbReference type="InterPro" id="IPR001207">
    <property type="entry name" value="Transposase_mutator"/>
</dbReference>
<dbReference type="PANTHER" id="PTHR33217">
    <property type="entry name" value="TRANSPOSASE FOR INSERTION SEQUENCE ELEMENT IS1081"/>
    <property type="match status" value="1"/>
</dbReference>
<evidence type="ECO:0000256" key="3">
    <source>
        <dbReference type="ARBA" id="ARBA00022578"/>
    </source>
</evidence>
<feature type="compositionally biased region" description="Low complexity" evidence="7">
    <location>
        <begin position="202"/>
        <end position="225"/>
    </location>
</feature>
<dbReference type="Pfam" id="PF00872">
    <property type="entry name" value="Transposase_mut"/>
    <property type="match status" value="1"/>
</dbReference>
<evidence type="ECO:0000256" key="6">
    <source>
        <dbReference type="RuleBase" id="RU365089"/>
    </source>
</evidence>
<keyword evidence="4 6" id="KW-0238">DNA-binding</keyword>
<dbReference type="PROSITE" id="PS01007">
    <property type="entry name" value="TRANSPOSASE_MUTATOR"/>
    <property type="match status" value="1"/>
</dbReference>
<comment type="caution">
    <text evidence="8">The sequence shown here is derived from an EMBL/GenBank/DDBJ whole genome shotgun (WGS) entry which is preliminary data.</text>
</comment>
<evidence type="ECO:0000256" key="2">
    <source>
        <dbReference type="ARBA" id="ARBA00010961"/>
    </source>
</evidence>
<organism evidence="8 9">
    <name type="scientific">Kineosporia succinea</name>
    <dbReference type="NCBI Taxonomy" id="84632"/>
    <lineage>
        <taxon>Bacteria</taxon>
        <taxon>Bacillati</taxon>
        <taxon>Actinomycetota</taxon>
        <taxon>Actinomycetes</taxon>
        <taxon>Kineosporiales</taxon>
        <taxon>Kineosporiaceae</taxon>
        <taxon>Kineosporia</taxon>
    </lineage>
</organism>
<evidence type="ECO:0000313" key="9">
    <source>
        <dbReference type="Proteomes" id="UP001235712"/>
    </source>
</evidence>
<accession>A0ABT9PBS2</accession>
<dbReference type="EMBL" id="JAUSQZ010000001">
    <property type="protein sequence ID" value="MDP9830157.1"/>
    <property type="molecule type" value="Genomic_DNA"/>
</dbReference>
<dbReference type="Proteomes" id="UP001235712">
    <property type="component" value="Unassembled WGS sequence"/>
</dbReference>
<gene>
    <name evidence="8" type="ORF">J2S57_005906</name>
</gene>
<comment type="function">
    <text evidence="1 6">Required for the transposition of the insertion element.</text>
</comment>
<evidence type="ECO:0000256" key="1">
    <source>
        <dbReference type="ARBA" id="ARBA00002190"/>
    </source>
</evidence>
<sequence length="225" mass="24650">MEVSAHFAEIYGASAGKDQVSRITDAVIAEMVEWQNQPLDRVYPVVFVDALMVKIRDGKVINRPIYVAIGVTVKGERDILGLWAGEDSQAGEGAKFWQQVLTEIRNRGVEDILMLVCDGLKGLPASVSNVWPNTIVQTCVVHLLRNSFRYAPRQVWDKSPRTCGPFTAPRPRRRPSDWRTSTRPGATATRPSPGSGAQCGPSSFRSCSSTSRSAGSSARSTRSSR</sequence>
<evidence type="ECO:0000313" key="8">
    <source>
        <dbReference type="EMBL" id="MDP9830157.1"/>
    </source>
</evidence>
<proteinExistence type="inferred from homology"/>
<comment type="similarity">
    <text evidence="2 6">Belongs to the transposase mutator family.</text>
</comment>
<name>A0ABT9PBS2_9ACTN</name>
<keyword evidence="3 6" id="KW-0815">Transposition</keyword>
<keyword evidence="9" id="KW-1185">Reference proteome</keyword>
<evidence type="ECO:0000256" key="4">
    <source>
        <dbReference type="ARBA" id="ARBA00023125"/>
    </source>
</evidence>
<evidence type="ECO:0000256" key="5">
    <source>
        <dbReference type="ARBA" id="ARBA00023172"/>
    </source>
</evidence>
<feature type="region of interest" description="Disordered" evidence="7">
    <location>
        <begin position="160"/>
        <end position="225"/>
    </location>
</feature>
<feature type="compositionally biased region" description="Polar residues" evidence="7">
    <location>
        <begin position="178"/>
        <end position="192"/>
    </location>
</feature>
<evidence type="ECO:0000256" key="7">
    <source>
        <dbReference type="SAM" id="MobiDB-lite"/>
    </source>
</evidence>
<keyword evidence="5 6" id="KW-0233">DNA recombination</keyword>
<reference evidence="8 9" key="1">
    <citation type="submission" date="2023-07" db="EMBL/GenBank/DDBJ databases">
        <title>Sequencing the genomes of 1000 actinobacteria strains.</title>
        <authorList>
            <person name="Klenk H.-P."/>
        </authorList>
    </citation>
    <scope>NUCLEOTIDE SEQUENCE [LARGE SCALE GENOMIC DNA]</scope>
    <source>
        <strain evidence="8 9">DSM 44388</strain>
    </source>
</reference>
<keyword evidence="6" id="KW-0814">Transposable element</keyword>
<protein>
    <recommendedName>
        <fullName evidence="6">Mutator family transposase</fullName>
    </recommendedName>
</protein>